<sequence length="69" mass="7508">MTLVCIGDDYTGIFSKFPSFFCVSLARSLSAAVWSDIARLIYVLGTFFIGFAEARLSSKHTADAVGSFM</sequence>
<name>A0ABM7V9J0_9PROT</name>
<reference evidence="1" key="1">
    <citation type="submission" date="2021-10" db="EMBL/GenBank/DDBJ databases">
        <title>Genome Sequence of The Candidatus Hydrogeosomobacter endosymbioticus, an Intracellular Bacterial Symbiont of the Anaerobic Ciliate GW7.</title>
        <authorList>
            <person name="Shiohama Y."/>
            <person name="Shinzato N."/>
        </authorList>
    </citation>
    <scope>NUCLEOTIDE SEQUENCE [LARGE SCALE GENOMIC DNA]</scope>
    <source>
        <strain evidence="1">200920</strain>
    </source>
</reference>
<proteinExistence type="predicted"/>
<protein>
    <submittedName>
        <fullName evidence="1">Uncharacterized protein</fullName>
    </submittedName>
</protein>
<dbReference type="EMBL" id="AP025225">
    <property type="protein sequence ID" value="BDB96476.1"/>
    <property type="molecule type" value="Genomic_DNA"/>
</dbReference>
<gene>
    <name evidence="1" type="ORF">HYD_6090</name>
</gene>
<evidence type="ECO:0000313" key="2">
    <source>
        <dbReference type="Proteomes" id="UP001320209"/>
    </source>
</evidence>
<organism evidence="1 2">
    <name type="scientific">Candidatus Hydrogenosomobacter endosymbioticus</name>
    <dbReference type="NCBI Taxonomy" id="2558174"/>
    <lineage>
        <taxon>Bacteria</taxon>
        <taxon>Pseudomonadati</taxon>
        <taxon>Pseudomonadota</taxon>
        <taxon>Alphaproteobacteria</taxon>
        <taxon>Holosporales</taxon>
        <taxon>Holosporaceae</taxon>
        <taxon>Candidatus Hydrogenosomobacter</taxon>
    </lineage>
</organism>
<evidence type="ECO:0000313" key="1">
    <source>
        <dbReference type="EMBL" id="BDB96476.1"/>
    </source>
</evidence>
<accession>A0ABM7V9J0</accession>
<dbReference type="Proteomes" id="UP001320209">
    <property type="component" value="Chromosome"/>
</dbReference>
<dbReference type="RefSeq" id="WP_236864871.1">
    <property type="nucleotide sequence ID" value="NZ_AP025225.1"/>
</dbReference>
<keyword evidence="2" id="KW-1185">Reference proteome</keyword>